<dbReference type="AlphaFoldDB" id="A0A2W5A275"/>
<proteinExistence type="predicted"/>
<keyword evidence="1" id="KW-0175">Coiled coil</keyword>
<dbReference type="Proteomes" id="UP000249557">
    <property type="component" value="Unassembled WGS sequence"/>
</dbReference>
<comment type="caution">
    <text evidence="2">The sequence shown here is derived from an EMBL/GenBank/DDBJ whole genome shotgun (WGS) entry which is preliminary data.</text>
</comment>
<evidence type="ECO:0000313" key="3">
    <source>
        <dbReference type="Proteomes" id="UP000249557"/>
    </source>
</evidence>
<gene>
    <name evidence="2" type="ORF">DI626_04115</name>
</gene>
<organism evidence="2 3">
    <name type="scientific">Micavibrio aeruginosavorus</name>
    <dbReference type="NCBI Taxonomy" id="349221"/>
    <lineage>
        <taxon>Bacteria</taxon>
        <taxon>Pseudomonadati</taxon>
        <taxon>Bdellovibrionota</taxon>
        <taxon>Bdellovibrionia</taxon>
        <taxon>Bdellovibrionales</taxon>
        <taxon>Pseudobdellovibrionaceae</taxon>
        <taxon>Micavibrio</taxon>
    </lineage>
</organism>
<evidence type="ECO:0000256" key="1">
    <source>
        <dbReference type="SAM" id="Coils"/>
    </source>
</evidence>
<reference evidence="2 3" key="1">
    <citation type="submission" date="2017-08" db="EMBL/GenBank/DDBJ databases">
        <title>Infants hospitalized years apart are colonized by the same room-sourced microbial strains.</title>
        <authorList>
            <person name="Brooks B."/>
            <person name="Olm M.R."/>
            <person name="Firek B.A."/>
            <person name="Baker R."/>
            <person name="Thomas B.C."/>
            <person name="Morowitz M.J."/>
            <person name="Banfield J.F."/>
        </authorList>
    </citation>
    <scope>NUCLEOTIDE SEQUENCE [LARGE SCALE GENOMIC DNA]</scope>
    <source>
        <strain evidence="2">S2_018_000_R2_104</strain>
    </source>
</reference>
<accession>A0A2W5A275</accession>
<evidence type="ECO:0000313" key="2">
    <source>
        <dbReference type="EMBL" id="PZO87372.1"/>
    </source>
</evidence>
<dbReference type="EMBL" id="QFNK01000060">
    <property type="protein sequence ID" value="PZO87372.1"/>
    <property type="molecule type" value="Genomic_DNA"/>
</dbReference>
<evidence type="ECO:0008006" key="4">
    <source>
        <dbReference type="Google" id="ProtNLM"/>
    </source>
</evidence>
<sequence>MAKTEKRVQKTIQWDGDVLDALEKHNKQQRLNNLSAAANDAVRFALFPEYRSDRDKDVVKLMQDLRASLYEHRKNTARDLMILQEGLFQFVDVFFQHTHSIPKDELAAAKAQAKARLDDFMEQLVRKMQDPKRQAKEKE</sequence>
<feature type="coiled-coil region" evidence="1">
    <location>
        <begin position="103"/>
        <end position="130"/>
    </location>
</feature>
<protein>
    <recommendedName>
        <fullName evidence="4">CopG family transcriptional regulator</fullName>
    </recommendedName>
</protein>
<name>A0A2W5A275_9BACT</name>